<dbReference type="InterPro" id="IPR023186">
    <property type="entry name" value="IUNH"/>
</dbReference>
<evidence type="ECO:0000313" key="7">
    <source>
        <dbReference type="Proteomes" id="UP000054481"/>
    </source>
</evidence>
<dbReference type="Proteomes" id="UP000054481">
    <property type="component" value="Unassembled WGS sequence"/>
</dbReference>
<protein>
    <recommendedName>
        <fullName evidence="5">Inosine/uridine-preferring nucleoside hydrolase domain-containing protein</fullName>
    </recommendedName>
</protein>
<evidence type="ECO:0000256" key="4">
    <source>
        <dbReference type="SAM" id="MobiDB-lite"/>
    </source>
</evidence>
<keyword evidence="2" id="KW-0378">Hydrolase</keyword>
<dbReference type="CDD" id="cd02651">
    <property type="entry name" value="nuc_hydro_IU_UC_XIUA"/>
    <property type="match status" value="1"/>
</dbReference>
<feature type="region of interest" description="Disordered" evidence="4">
    <location>
        <begin position="100"/>
        <end position="120"/>
    </location>
</feature>
<sequence length="389" mass="41417">MGSLGGTATGNARELWQPNKEPIRLWLDCDTGHDDAFAILLAAHCPAVELLGISTVHGNAHLEHTTYNTRAVLKAINREDVPVVAGASKPFCREPTFASSVHGETGLHGTPGLPTPTPIPMKRNTSAVEEMYRALKAQEPNTAYLVATGSLTNIALLFALYPDLADHIRGLSIMGGGIGDNFANLVAGSANPEHIEEPGNTTAWAEFNIYCDPEAARAVFSNPKLAEKTMLIPLDLTHQMLATPDVMHYLRYGTASSNGASGDQGQVSPTRQLFSEILSSFAKSYAELCGLAGPPLHDPLAVAICFVPNVFDDRGGERFAVDVVTDGAHPHSLDECADEKTSQCGRTVAKLLPKGSAGVCIPRTLDVALMWQIIQLCLDKAENGGSEAL</sequence>
<reference evidence="6 7" key="1">
    <citation type="journal article" date="2014" name="Genome Biol. Evol.">
        <title>Comparative genomics and transcriptomics analyses reveal divergent lifestyle features of nematode endoparasitic fungus Hirsutella minnesotensis.</title>
        <authorList>
            <person name="Lai Y."/>
            <person name="Liu K."/>
            <person name="Zhang X."/>
            <person name="Zhang X."/>
            <person name="Li K."/>
            <person name="Wang N."/>
            <person name="Shu C."/>
            <person name="Wu Y."/>
            <person name="Wang C."/>
            <person name="Bushley K.E."/>
            <person name="Xiang M."/>
            <person name="Liu X."/>
        </authorList>
    </citation>
    <scope>NUCLEOTIDE SEQUENCE [LARGE SCALE GENOMIC DNA]</scope>
    <source>
        <strain evidence="6 7">3608</strain>
    </source>
</reference>
<dbReference type="OrthoDB" id="432381at2759"/>
<dbReference type="InterPro" id="IPR036452">
    <property type="entry name" value="Ribo_hydro-like"/>
</dbReference>
<organism evidence="6 7">
    <name type="scientific">Hirsutella minnesotensis 3608</name>
    <dbReference type="NCBI Taxonomy" id="1043627"/>
    <lineage>
        <taxon>Eukaryota</taxon>
        <taxon>Fungi</taxon>
        <taxon>Dikarya</taxon>
        <taxon>Ascomycota</taxon>
        <taxon>Pezizomycotina</taxon>
        <taxon>Sordariomycetes</taxon>
        <taxon>Hypocreomycetidae</taxon>
        <taxon>Hypocreales</taxon>
        <taxon>Ophiocordycipitaceae</taxon>
        <taxon>Hirsutella</taxon>
    </lineage>
</organism>
<dbReference type="PANTHER" id="PTHR12304">
    <property type="entry name" value="INOSINE-URIDINE PREFERRING NUCLEOSIDE HYDROLASE"/>
    <property type="match status" value="1"/>
</dbReference>
<feature type="compositionally biased region" description="Low complexity" evidence="4">
    <location>
        <begin position="102"/>
        <end position="112"/>
    </location>
</feature>
<dbReference type="Pfam" id="PF01156">
    <property type="entry name" value="IU_nuc_hydro"/>
    <property type="match status" value="1"/>
</dbReference>
<name>A0A0F7ZGW6_9HYPO</name>
<dbReference type="GO" id="GO:0005829">
    <property type="term" value="C:cytosol"/>
    <property type="evidence" value="ECO:0007669"/>
    <property type="project" value="TreeGrafter"/>
</dbReference>
<dbReference type="GO" id="GO:0006152">
    <property type="term" value="P:purine nucleoside catabolic process"/>
    <property type="evidence" value="ECO:0007669"/>
    <property type="project" value="TreeGrafter"/>
</dbReference>
<feature type="domain" description="Inosine/uridine-preferring nucleoside hydrolase" evidence="5">
    <location>
        <begin position="25"/>
        <end position="371"/>
    </location>
</feature>
<dbReference type="SUPFAM" id="SSF53590">
    <property type="entry name" value="Nucleoside hydrolase"/>
    <property type="match status" value="1"/>
</dbReference>
<evidence type="ECO:0000313" key="6">
    <source>
        <dbReference type="EMBL" id="KJZ71606.1"/>
    </source>
</evidence>
<dbReference type="EMBL" id="KQ030568">
    <property type="protein sequence ID" value="KJZ71606.1"/>
    <property type="molecule type" value="Genomic_DNA"/>
</dbReference>
<dbReference type="Gene3D" id="3.90.245.10">
    <property type="entry name" value="Ribonucleoside hydrolase-like"/>
    <property type="match status" value="1"/>
</dbReference>
<evidence type="ECO:0000259" key="5">
    <source>
        <dbReference type="Pfam" id="PF01156"/>
    </source>
</evidence>
<dbReference type="InterPro" id="IPR001910">
    <property type="entry name" value="Inosine/uridine_hydrolase_dom"/>
</dbReference>
<accession>A0A0F7ZGW6</accession>
<proteinExistence type="inferred from homology"/>
<evidence type="ECO:0000256" key="1">
    <source>
        <dbReference type="ARBA" id="ARBA00009176"/>
    </source>
</evidence>
<evidence type="ECO:0000256" key="3">
    <source>
        <dbReference type="ARBA" id="ARBA00023295"/>
    </source>
</evidence>
<keyword evidence="3" id="KW-0326">Glycosidase</keyword>
<dbReference type="GO" id="GO:0008477">
    <property type="term" value="F:purine nucleosidase activity"/>
    <property type="evidence" value="ECO:0007669"/>
    <property type="project" value="TreeGrafter"/>
</dbReference>
<evidence type="ECO:0000256" key="2">
    <source>
        <dbReference type="ARBA" id="ARBA00022801"/>
    </source>
</evidence>
<dbReference type="AlphaFoldDB" id="A0A0F7ZGW6"/>
<gene>
    <name evidence="6" type="ORF">HIM_09000</name>
</gene>
<keyword evidence="7" id="KW-1185">Reference proteome</keyword>
<comment type="similarity">
    <text evidence="1">Belongs to the IUNH family.</text>
</comment>
<dbReference type="PANTHER" id="PTHR12304:SF4">
    <property type="entry name" value="URIDINE NUCLEOSIDASE"/>
    <property type="match status" value="1"/>
</dbReference>